<evidence type="ECO:0000313" key="2">
    <source>
        <dbReference type="Proteomes" id="UP000824120"/>
    </source>
</evidence>
<comment type="caution">
    <text evidence="1">The sequence shown here is derived from an EMBL/GenBank/DDBJ whole genome shotgun (WGS) entry which is preliminary data.</text>
</comment>
<reference evidence="1 2" key="1">
    <citation type="submission" date="2020-09" db="EMBL/GenBank/DDBJ databases">
        <title>De no assembly of potato wild relative species, Solanum commersonii.</title>
        <authorList>
            <person name="Cho K."/>
        </authorList>
    </citation>
    <scope>NUCLEOTIDE SEQUENCE [LARGE SCALE GENOMIC DNA]</scope>
    <source>
        <strain evidence="1">LZ3.2</strain>
        <tissue evidence="1">Leaf</tissue>
    </source>
</reference>
<accession>A0A9J5W3B7</accession>
<gene>
    <name evidence="1" type="ORF">H5410_059736</name>
</gene>
<evidence type="ECO:0000313" key="1">
    <source>
        <dbReference type="EMBL" id="KAG5569970.1"/>
    </source>
</evidence>
<name>A0A9J5W3B7_SOLCO</name>
<dbReference type="AlphaFoldDB" id="A0A9J5W3B7"/>
<organism evidence="1 2">
    <name type="scientific">Solanum commersonii</name>
    <name type="common">Commerson's wild potato</name>
    <name type="synonym">Commerson's nightshade</name>
    <dbReference type="NCBI Taxonomy" id="4109"/>
    <lineage>
        <taxon>Eukaryota</taxon>
        <taxon>Viridiplantae</taxon>
        <taxon>Streptophyta</taxon>
        <taxon>Embryophyta</taxon>
        <taxon>Tracheophyta</taxon>
        <taxon>Spermatophyta</taxon>
        <taxon>Magnoliopsida</taxon>
        <taxon>eudicotyledons</taxon>
        <taxon>Gunneridae</taxon>
        <taxon>Pentapetalae</taxon>
        <taxon>asterids</taxon>
        <taxon>lamiids</taxon>
        <taxon>Solanales</taxon>
        <taxon>Solanaceae</taxon>
        <taxon>Solanoideae</taxon>
        <taxon>Solaneae</taxon>
        <taxon>Solanum</taxon>
    </lineage>
</organism>
<sequence length="91" mass="10225">MKPSHNYTTSPLFFLLTLRTIPPNVLEGPFSPILLIAFSLFFVWGPSSCSAGHEFLSAIFCPKNDLSLSSWIPICEKAQFLQFDAKELVFL</sequence>
<proteinExistence type="predicted"/>
<keyword evidence="2" id="KW-1185">Reference proteome</keyword>
<dbReference type="Proteomes" id="UP000824120">
    <property type="component" value="Chromosome 12"/>
</dbReference>
<dbReference type="EMBL" id="JACXVP010000012">
    <property type="protein sequence ID" value="KAG5569970.1"/>
    <property type="molecule type" value="Genomic_DNA"/>
</dbReference>
<protein>
    <submittedName>
        <fullName evidence="1">Uncharacterized protein</fullName>
    </submittedName>
</protein>